<dbReference type="InterPro" id="IPR027417">
    <property type="entry name" value="P-loop_NTPase"/>
</dbReference>
<name>A0A835ZFW1_9STRA</name>
<dbReference type="SUPFAM" id="SSF52540">
    <property type="entry name" value="P-loop containing nucleoside triphosphate hydrolases"/>
    <property type="match status" value="1"/>
</dbReference>
<dbReference type="Proteomes" id="UP000664859">
    <property type="component" value="Unassembled WGS sequence"/>
</dbReference>
<dbReference type="EMBL" id="JAFCMP010000046">
    <property type="protein sequence ID" value="KAG5189754.1"/>
    <property type="molecule type" value="Genomic_DNA"/>
</dbReference>
<dbReference type="OrthoDB" id="5600252at2759"/>
<sequence length="142" mass="16095">LPIDDHRDEILQHINDHRVTIIHGETGCGKSSRVPLMLLEELGSGRHGARMFVSQPRRIAAKALMDRVRQASCEDLIGMRLGHGMRTEGPQTRVWFVTAGYLVRLLAHHPEAFSEHTHLIIDEVHERSVDTDILCLLAKRLL</sequence>
<dbReference type="InterPro" id="IPR014001">
    <property type="entry name" value="Helicase_ATP-bd"/>
</dbReference>
<dbReference type="AlphaFoldDB" id="A0A835ZFW1"/>
<protein>
    <submittedName>
        <fullName evidence="2">P-loop containing nucleoside triphosphate hydrolase protein</fullName>
    </submittedName>
</protein>
<dbReference type="GO" id="GO:0003723">
    <property type="term" value="F:RNA binding"/>
    <property type="evidence" value="ECO:0007669"/>
    <property type="project" value="TreeGrafter"/>
</dbReference>
<dbReference type="InterPro" id="IPR011545">
    <property type="entry name" value="DEAD/DEAH_box_helicase_dom"/>
</dbReference>
<feature type="non-terminal residue" evidence="2">
    <location>
        <position position="1"/>
    </location>
</feature>
<dbReference type="GO" id="GO:0016787">
    <property type="term" value="F:hydrolase activity"/>
    <property type="evidence" value="ECO:0007669"/>
    <property type="project" value="UniProtKB-KW"/>
</dbReference>
<organism evidence="2 3">
    <name type="scientific">Tribonema minus</name>
    <dbReference type="NCBI Taxonomy" id="303371"/>
    <lineage>
        <taxon>Eukaryota</taxon>
        <taxon>Sar</taxon>
        <taxon>Stramenopiles</taxon>
        <taxon>Ochrophyta</taxon>
        <taxon>PX clade</taxon>
        <taxon>Xanthophyceae</taxon>
        <taxon>Tribonematales</taxon>
        <taxon>Tribonemataceae</taxon>
        <taxon>Tribonema</taxon>
    </lineage>
</organism>
<dbReference type="PANTHER" id="PTHR18934:SF145">
    <property type="entry name" value="ATP-DEPENDENT RNA HELICASE DHX57-RELATED"/>
    <property type="match status" value="1"/>
</dbReference>
<feature type="domain" description="Helicase ATP-binding" evidence="1">
    <location>
        <begin position="11"/>
        <end position="142"/>
    </location>
</feature>
<comment type="caution">
    <text evidence="2">The sequence shown here is derived from an EMBL/GenBank/DDBJ whole genome shotgun (WGS) entry which is preliminary data.</text>
</comment>
<gene>
    <name evidence="2" type="ORF">JKP88DRAFT_138891</name>
</gene>
<feature type="non-terminal residue" evidence="2">
    <location>
        <position position="142"/>
    </location>
</feature>
<dbReference type="Gene3D" id="3.40.50.300">
    <property type="entry name" value="P-loop containing nucleotide triphosphate hydrolases"/>
    <property type="match status" value="1"/>
</dbReference>
<accession>A0A835ZFW1</accession>
<dbReference type="CDD" id="cd17917">
    <property type="entry name" value="DEXHc_RHA-like"/>
    <property type="match status" value="1"/>
</dbReference>
<proteinExistence type="predicted"/>
<keyword evidence="3" id="KW-1185">Reference proteome</keyword>
<evidence type="ECO:0000259" key="1">
    <source>
        <dbReference type="PROSITE" id="PS51192"/>
    </source>
</evidence>
<dbReference type="GO" id="GO:0004386">
    <property type="term" value="F:helicase activity"/>
    <property type="evidence" value="ECO:0007669"/>
    <property type="project" value="TreeGrafter"/>
</dbReference>
<dbReference type="PANTHER" id="PTHR18934">
    <property type="entry name" value="ATP-DEPENDENT RNA HELICASE"/>
    <property type="match status" value="1"/>
</dbReference>
<dbReference type="Pfam" id="PF00270">
    <property type="entry name" value="DEAD"/>
    <property type="match status" value="1"/>
</dbReference>
<dbReference type="PROSITE" id="PS51192">
    <property type="entry name" value="HELICASE_ATP_BIND_1"/>
    <property type="match status" value="1"/>
</dbReference>
<evidence type="ECO:0000313" key="2">
    <source>
        <dbReference type="EMBL" id="KAG5189754.1"/>
    </source>
</evidence>
<evidence type="ECO:0000313" key="3">
    <source>
        <dbReference type="Proteomes" id="UP000664859"/>
    </source>
</evidence>
<dbReference type="GO" id="GO:0005524">
    <property type="term" value="F:ATP binding"/>
    <property type="evidence" value="ECO:0007669"/>
    <property type="project" value="InterPro"/>
</dbReference>
<keyword evidence="2" id="KW-0378">Hydrolase</keyword>
<reference evidence="2" key="1">
    <citation type="submission" date="2021-02" db="EMBL/GenBank/DDBJ databases">
        <title>First Annotated Genome of the Yellow-green Alga Tribonema minus.</title>
        <authorList>
            <person name="Mahan K.M."/>
        </authorList>
    </citation>
    <scope>NUCLEOTIDE SEQUENCE</scope>
    <source>
        <strain evidence="2">UTEX B ZZ1240</strain>
    </source>
</reference>